<dbReference type="PRINTS" id="PR00081">
    <property type="entry name" value="GDHRDH"/>
</dbReference>
<name>A0A7H0GFT3_9BURK</name>
<dbReference type="PRINTS" id="PR00080">
    <property type="entry name" value="SDRFAMILY"/>
</dbReference>
<dbReference type="Gene3D" id="3.40.50.720">
    <property type="entry name" value="NAD(P)-binding Rossmann-like Domain"/>
    <property type="match status" value="1"/>
</dbReference>
<dbReference type="AlphaFoldDB" id="A0A7H0GFT3"/>
<protein>
    <submittedName>
        <fullName evidence="2">SDR family oxidoreductase</fullName>
    </submittedName>
</protein>
<dbReference type="FunFam" id="3.40.50.720:FF:000084">
    <property type="entry name" value="Short-chain dehydrogenase reductase"/>
    <property type="match status" value="1"/>
</dbReference>
<evidence type="ECO:0000256" key="1">
    <source>
        <dbReference type="ARBA" id="ARBA00006484"/>
    </source>
</evidence>
<dbReference type="RefSeq" id="WP_187722860.1">
    <property type="nucleotide sequence ID" value="NZ_CP060783.1"/>
</dbReference>
<dbReference type="GO" id="GO:0016616">
    <property type="term" value="F:oxidoreductase activity, acting on the CH-OH group of donors, NAD or NADP as acceptor"/>
    <property type="evidence" value="ECO:0007669"/>
    <property type="project" value="TreeGrafter"/>
</dbReference>
<dbReference type="EMBL" id="CP060783">
    <property type="protein sequence ID" value="QNP47149.1"/>
    <property type="molecule type" value="Genomic_DNA"/>
</dbReference>
<sequence>MNSLKGKVALVTGGSSGIGRAAALLFASEGASVVIGARSEQPLRELVAEIEHAGGNAVQLAGDVGHEDYMQQLAATAVRSFGRLDIAFNNAGTLGPMGPTEGISLNEWNAALQTNLTSAFLAAKHQVPQMLKQQHGGASIVFTGTFVGYTVGFPGVAAYAASKAGLVGLAQALAVEYGPRGIRANVLLPGGTDTPMGRQMSNTPEALAAVANLHALKRLATPEEIARAALFLASDASAFMTGAAMLVDGGVSVNRG</sequence>
<dbReference type="KEGG" id="daer:H9K75_12045"/>
<dbReference type="InterPro" id="IPR036291">
    <property type="entry name" value="NAD(P)-bd_dom_sf"/>
</dbReference>
<dbReference type="Proteomes" id="UP000516028">
    <property type="component" value="Chromosome"/>
</dbReference>
<dbReference type="SUPFAM" id="SSF51735">
    <property type="entry name" value="NAD(P)-binding Rossmann-fold domains"/>
    <property type="match status" value="1"/>
</dbReference>
<gene>
    <name evidence="2" type="ORF">H9K75_12045</name>
</gene>
<dbReference type="CDD" id="cd05233">
    <property type="entry name" value="SDR_c"/>
    <property type="match status" value="1"/>
</dbReference>
<organism evidence="2 3">
    <name type="scientific">Diaphorobacter aerolatus</name>
    <dbReference type="NCBI Taxonomy" id="1288495"/>
    <lineage>
        <taxon>Bacteria</taxon>
        <taxon>Pseudomonadati</taxon>
        <taxon>Pseudomonadota</taxon>
        <taxon>Betaproteobacteria</taxon>
        <taxon>Burkholderiales</taxon>
        <taxon>Comamonadaceae</taxon>
        <taxon>Diaphorobacter</taxon>
    </lineage>
</organism>
<dbReference type="PANTHER" id="PTHR42760:SF132">
    <property type="entry name" value="SHORT-CHAIN DEHYDROGENASE_REDUCTASE FAMILY PROTEIN"/>
    <property type="match status" value="1"/>
</dbReference>
<dbReference type="InterPro" id="IPR002347">
    <property type="entry name" value="SDR_fam"/>
</dbReference>
<keyword evidence="3" id="KW-1185">Reference proteome</keyword>
<evidence type="ECO:0000313" key="3">
    <source>
        <dbReference type="Proteomes" id="UP000516028"/>
    </source>
</evidence>
<dbReference type="NCBIfam" id="NF005681">
    <property type="entry name" value="PRK07478.1"/>
    <property type="match status" value="1"/>
</dbReference>
<dbReference type="Pfam" id="PF13561">
    <property type="entry name" value="adh_short_C2"/>
    <property type="match status" value="1"/>
</dbReference>
<reference evidence="2 3" key="1">
    <citation type="submission" date="2020-08" db="EMBL/GenBank/DDBJ databases">
        <title>Genome sequence of Diaphorobacter aerolatus KACC 16536T.</title>
        <authorList>
            <person name="Hyun D.-W."/>
            <person name="Bae J.-W."/>
        </authorList>
    </citation>
    <scope>NUCLEOTIDE SEQUENCE [LARGE SCALE GENOMIC DNA]</scope>
    <source>
        <strain evidence="2 3">KACC 16536</strain>
    </source>
</reference>
<accession>A0A7H0GFT3</accession>
<comment type="similarity">
    <text evidence="1">Belongs to the short-chain dehydrogenases/reductases (SDR) family.</text>
</comment>
<proteinExistence type="inferred from homology"/>
<evidence type="ECO:0000313" key="2">
    <source>
        <dbReference type="EMBL" id="QNP47149.1"/>
    </source>
</evidence>
<dbReference type="PANTHER" id="PTHR42760">
    <property type="entry name" value="SHORT-CHAIN DEHYDROGENASES/REDUCTASES FAMILY MEMBER"/>
    <property type="match status" value="1"/>
</dbReference>